<feature type="signal peptide" evidence="1">
    <location>
        <begin position="1"/>
        <end position="29"/>
    </location>
</feature>
<dbReference type="EMBL" id="BAABJQ010000002">
    <property type="protein sequence ID" value="GAA5179269.1"/>
    <property type="molecule type" value="Genomic_DNA"/>
</dbReference>
<dbReference type="Proteomes" id="UP001501570">
    <property type="component" value="Unassembled WGS sequence"/>
</dbReference>
<dbReference type="PROSITE" id="PS51318">
    <property type="entry name" value="TAT"/>
    <property type="match status" value="1"/>
</dbReference>
<feature type="chain" id="PRO_5046966307" evidence="1">
    <location>
        <begin position="30"/>
        <end position="543"/>
    </location>
</feature>
<dbReference type="SUPFAM" id="SSF53850">
    <property type="entry name" value="Periplasmic binding protein-like II"/>
    <property type="match status" value="1"/>
</dbReference>
<evidence type="ECO:0000256" key="1">
    <source>
        <dbReference type="SAM" id="SignalP"/>
    </source>
</evidence>
<gene>
    <name evidence="2" type="ORF">GCM10023322_08760</name>
</gene>
<reference evidence="3" key="1">
    <citation type="journal article" date="2019" name="Int. J. Syst. Evol. Microbiol.">
        <title>The Global Catalogue of Microorganisms (GCM) 10K type strain sequencing project: providing services to taxonomists for standard genome sequencing and annotation.</title>
        <authorList>
            <consortium name="The Broad Institute Genomics Platform"/>
            <consortium name="The Broad Institute Genome Sequencing Center for Infectious Disease"/>
            <person name="Wu L."/>
            <person name="Ma J."/>
        </authorList>
    </citation>
    <scope>NUCLEOTIDE SEQUENCE [LARGE SCALE GENOMIC DNA]</scope>
    <source>
        <strain evidence="3">JCM 18304</strain>
    </source>
</reference>
<dbReference type="PANTHER" id="PTHR43649:SF12">
    <property type="entry name" value="DIACETYLCHITOBIOSE BINDING PROTEIN DASA"/>
    <property type="match status" value="1"/>
</dbReference>
<accession>A0ABP9RK41</accession>
<evidence type="ECO:0000313" key="2">
    <source>
        <dbReference type="EMBL" id="GAA5179269.1"/>
    </source>
</evidence>
<name>A0ABP9RK41_9ACTN</name>
<dbReference type="InterPro" id="IPR006059">
    <property type="entry name" value="SBP"/>
</dbReference>
<sequence>MSTAQAVSRRALLRGAGAIALTAASASLAACGSSPSAAGVTQANSKLKLPTYVPYDQVTPDLPAGQDLLPGFFRYPANPVTAYQSPPATGAGAVNILVDTFTPVPPALGGNKFWQALNAKVGADLKFNMVPDSDYSSKVSTTLAGGDLPDIVMLPSWTPQLPQVLKSLFADLTEFLSADAVKAYPFLANIPTFSWQPMVANGGIYGLPTPRASIGSIMFTRDDLIAQRSLNPAPQNYQEFLDLCRGLTDAKAGRWALGNAGAAGGGAMQFALEIAGAPNAWQEQGGKLTNAVTTEAYKQALDIVSSMWKAGLFHPDTFSATFQQQRDWFGTGKVGMTLDGYAAWDIFVSTYPGVNVGGLVAPAYSGGGSQHFTGSGSYAVTAIKKASASRIKQLLQVCNWMAAPVGTTEHLFRKFGTAGTDYTMVDGAPVATSTGSVETKIPMQYIVDASPTLGPGRQDIVQKQYDFHKKVAPLLVSDPTVGLYSPTNATKGAAINKILTDSLSEILRGNKPVSGWDETVSNWRSAGGDQVTKELEQAYAQLH</sequence>
<dbReference type="RefSeq" id="WP_345626298.1">
    <property type="nucleotide sequence ID" value="NZ_BAABJQ010000002.1"/>
</dbReference>
<dbReference type="Gene3D" id="3.40.190.10">
    <property type="entry name" value="Periplasmic binding protein-like II"/>
    <property type="match status" value="2"/>
</dbReference>
<proteinExistence type="predicted"/>
<organism evidence="2 3">
    <name type="scientific">Rugosimonospora acidiphila</name>
    <dbReference type="NCBI Taxonomy" id="556531"/>
    <lineage>
        <taxon>Bacteria</taxon>
        <taxon>Bacillati</taxon>
        <taxon>Actinomycetota</taxon>
        <taxon>Actinomycetes</taxon>
        <taxon>Micromonosporales</taxon>
        <taxon>Micromonosporaceae</taxon>
        <taxon>Rugosimonospora</taxon>
    </lineage>
</organism>
<protein>
    <submittedName>
        <fullName evidence="2">Extracellular solute-binding protein</fullName>
    </submittedName>
</protein>
<keyword evidence="3" id="KW-1185">Reference proteome</keyword>
<dbReference type="Pfam" id="PF01547">
    <property type="entry name" value="SBP_bac_1"/>
    <property type="match status" value="1"/>
</dbReference>
<keyword evidence="1" id="KW-0732">Signal</keyword>
<comment type="caution">
    <text evidence="2">The sequence shown here is derived from an EMBL/GenBank/DDBJ whole genome shotgun (WGS) entry which is preliminary data.</text>
</comment>
<dbReference type="PANTHER" id="PTHR43649">
    <property type="entry name" value="ARABINOSE-BINDING PROTEIN-RELATED"/>
    <property type="match status" value="1"/>
</dbReference>
<dbReference type="InterPro" id="IPR050490">
    <property type="entry name" value="Bact_solute-bd_prot1"/>
</dbReference>
<dbReference type="InterPro" id="IPR006311">
    <property type="entry name" value="TAT_signal"/>
</dbReference>
<evidence type="ECO:0000313" key="3">
    <source>
        <dbReference type="Proteomes" id="UP001501570"/>
    </source>
</evidence>